<dbReference type="Proteomes" id="UP000007015">
    <property type="component" value="Chromosome 7"/>
</dbReference>
<dbReference type="InterPro" id="IPR001878">
    <property type="entry name" value="Znf_CCHC"/>
</dbReference>
<dbReference type="STRING" id="39946.B8B7X7"/>
<evidence type="ECO:0000259" key="6">
    <source>
        <dbReference type="PROSITE" id="PS50158"/>
    </source>
</evidence>
<dbReference type="InterPro" id="IPR035979">
    <property type="entry name" value="RBD_domain_sf"/>
</dbReference>
<keyword evidence="2" id="KW-0479">Metal-binding</keyword>
<dbReference type="InterPro" id="IPR036875">
    <property type="entry name" value="Znf_CCHC_sf"/>
</dbReference>
<reference evidence="7 8" key="1">
    <citation type="journal article" date="2005" name="PLoS Biol.">
        <title>The genomes of Oryza sativa: a history of duplications.</title>
        <authorList>
            <person name="Yu J."/>
            <person name="Wang J."/>
            <person name="Lin W."/>
            <person name="Li S."/>
            <person name="Li H."/>
            <person name="Zhou J."/>
            <person name="Ni P."/>
            <person name="Dong W."/>
            <person name="Hu S."/>
            <person name="Zeng C."/>
            <person name="Zhang J."/>
            <person name="Zhang Y."/>
            <person name="Li R."/>
            <person name="Xu Z."/>
            <person name="Li S."/>
            <person name="Li X."/>
            <person name="Zheng H."/>
            <person name="Cong L."/>
            <person name="Lin L."/>
            <person name="Yin J."/>
            <person name="Geng J."/>
            <person name="Li G."/>
            <person name="Shi J."/>
            <person name="Liu J."/>
            <person name="Lv H."/>
            <person name="Li J."/>
            <person name="Wang J."/>
            <person name="Deng Y."/>
            <person name="Ran L."/>
            <person name="Shi X."/>
            <person name="Wang X."/>
            <person name="Wu Q."/>
            <person name="Li C."/>
            <person name="Ren X."/>
            <person name="Wang J."/>
            <person name="Wang X."/>
            <person name="Li D."/>
            <person name="Liu D."/>
            <person name="Zhang X."/>
            <person name="Ji Z."/>
            <person name="Zhao W."/>
            <person name="Sun Y."/>
            <person name="Zhang Z."/>
            <person name="Bao J."/>
            <person name="Han Y."/>
            <person name="Dong L."/>
            <person name="Ji J."/>
            <person name="Chen P."/>
            <person name="Wu S."/>
            <person name="Liu J."/>
            <person name="Xiao Y."/>
            <person name="Bu D."/>
            <person name="Tan J."/>
            <person name="Yang L."/>
            <person name="Ye C."/>
            <person name="Zhang J."/>
            <person name="Xu J."/>
            <person name="Zhou Y."/>
            <person name="Yu Y."/>
            <person name="Zhang B."/>
            <person name="Zhuang S."/>
            <person name="Wei H."/>
            <person name="Liu B."/>
            <person name="Lei M."/>
            <person name="Yu H."/>
            <person name="Li Y."/>
            <person name="Xu H."/>
            <person name="Wei S."/>
            <person name="He X."/>
            <person name="Fang L."/>
            <person name="Zhang Z."/>
            <person name="Zhang Y."/>
            <person name="Huang X."/>
            <person name="Su Z."/>
            <person name="Tong W."/>
            <person name="Li J."/>
            <person name="Tong Z."/>
            <person name="Li S."/>
            <person name="Ye J."/>
            <person name="Wang L."/>
            <person name="Fang L."/>
            <person name="Lei T."/>
            <person name="Chen C."/>
            <person name="Chen H."/>
            <person name="Xu Z."/>
            <person name="Li H."/>
            <person name="Huang H."/>
            <person name="Zhang F."/>
            <person name="Xu H."/>
            <person name="Li N."/>
            <person name="Zhao C."/>
            <person name="Li S."/>
            <person name="Dong L."/>
            <person name="Huang Y."/>
            <person name="Li L."/>
            <person name="Xi Y."/>
            <person name="Qi Q."/>
            <person name="Li W."/>
            <person name="Zhang B."/>
            <person name="Hu W."/>
            <person name="Zhang Y."/>
            <person name="Tian X."/>
            <person name="Jiao Y."/>
            <person name="Liang X."/>
            <person name="Jin J."/>
            <person name="Gao L."/>
            <person name="Zheng W."/>
            <person name="Hao B."/>
            <person name="Liu S."/>
            <person name="Wang W."/>
            <person name="Yuan L."/>
            <person name="Cao M."/>
            <person name="McDermott J."/>
            <person name="Samudrala R."/>
            <person name="Wang J."/>
            <person name="Wong G.K."/>
            <person name="Yang H."/>
        </authorList>
    </citation>
    <scope>NUCLEOTIDE SEQUENCE [LARGE SCALE GENOMIC DNA]</scope>
    <source>
        <strain evidence="8">cv. 93-11</strain>
    </source>
</reference>
<keyword evidence="2" id="KW-0863">Zinc-finger</keyword>
<dbReference type="PROSITE" id="PS50102">
    <property type="entry name" value="RRM"/>
    <property type="match status" value="1"/>
</dbReference>
<evidence type="ECO:0000256" key="1">
    <source>
        <dbReference type="ARBA" id="ARBA00022884"/>
    </source>
</evidence>
<dbReference type="SUPFAM" id="SSF57756">
    <property type="entry name" value="Retrovirus zinc finger-like domains"/>
    <property type="match status" value="1"/>
</dbReference>
<dbReference type="GO" id="GO:0003729">
    <property type="term" value="F:mRNA binding"/>
    <property type="evidence" value="ECO:0007669"/>
    <property type="project" value="TreeGrafter"/>
</dbReference>
<dbReference type="HOGENOM" id="CLU_809828_0_0_1"/>
<feature type="region of interest" description="Disordered" evidence="4">
    <location>
        <begin position="141"/>
        <end position="172"/>
    </location>
</feature>
<dbReference type="GO" id="GO:0008270">
    <property type="term" value="F:zinc ion binding"/>
    <property type="evidence" value="ECO:0007669"/>
    <property type="project" value="UniProtKB-KW"/>
</dbReference>
<dbReference type="SMART" id="SM00343">
    <property type="entry name" value="ZnF_C2HC"/>
    <property type="match status" value="1"/>
</dbReference>
<dbReference type="AlphaFoldDB" id="B8B7X7"/>
<feature type="domain" description="RRM" evidence="5">
    <location>
        <begin position="7"/>
        <end position="85"/>
    </location>
</feature>
<dbReference type="Gene3D" id="3.30.70.330">
    <property type="match status" value="1"/>
</dbReference>
<dbReference type="SUPFAM" id="SSF54928">
    <property type="entry name" value="RNA-binding domain, RBD"/>
    <property type="match status" value="1"/>
</dbReference>
<name>B8B7X7_ORYSI</name>
<dbReference type="Pfam" id="PF00098">
    <property type="entry name" value="zf-CCHC"/>
    <property type="match status" value="1"/>
</dbReference>
<dbReference type="PROSITE" id="PS50158">
    <property type="entry name" value="ZF_CCHC"/>
    <property type="match status" value="1"/>
</dbReference>
<protein>
    <submittedName>
        <fullName evidence="7">Uncharacterized protein</fullName>
    </submittedName>
</protein>
<dbReference type="PANTHER" id="PTHR48031">
    <property type="entry name" value="SRA STEM-LOOP-INTERACTING RNA-BINDING PROTEIN, MITOCHONDRIAL"/>
    <property type="match status" value="1"/>
</dbReference>
<evidence type="ECO:0000256" key="3">
    <source>
        <dbReference type="PROSITE-ProRule" id="PRU00176"/>
    </source>
</evidence>
<keyword evidence="2" id="KW-0862">Zinc</keyword>
<dbReference type="InterPro" id="IPR048289">
    <property type="entry name" value="RRM2_NsCP33-like"/>
</dbReference>
<sequence length="343" mass="36491">MAEKEVGRIFVGGLSWDTTERTLERAFSEYGKVIETQVVLERDTGRSRGFGFVTFSEPRAVDAAIRGMHNGELDGRTISVNKAQPRMNTDDGYGYGGGGGGGGTYSSGARGGYRGGGDAVPSANDDCFKCGRAGHWARECPYSSGGGGGRTGRYSPPSRYGSGTGGGRGDRFGGSDRFANRYVDDRYDVGAMLMIAMVVVDVIDMPLIAIHQLPIVLQVTDMVVLIVMHQVDLPGKEAMKEMEDGPVEVTIVMNLEALVVMTEVACAWGVVTDTGPVDLLALLGVTEIGLPHMIVPAGQQHALMMTATDGGYFGAFQKTRITNICSSSQFLLYLPSCISTSTL</sequence>
<dbReference type="Gene3D" id="4.10.60.10">
    <property type="entry name" value="Zinc finger, CCHC-type"/>
    <property type="match status" value="1"/>
</dbReference>
<proteinExistence type="predicted"/>
<evidence type="ECO:0000313" key="7">
    <source>
        <dbReference type="EMBL" id="EEC81644.1"/>
    </source>
</evidence>
<gene>
    <name evidence="7" type="ORF">OsI_25179</name>
</gene>
<feature type="domain" description="CCHC-type" evidence="6">
    <location>
        <begin position="127"/>
        <end position="141"/>
    </location>
</feature>
<accession>B8B7X7</accession>
<dbReference type="Gramene" id="BGIOSGA024698-TA">
    <property type="protein sequence ID" value="BGIOSGA024698-PA"/>
    <property type="gene ID" value="BGIOSGA024698"/>
</dbReference>
<dbReference type="EMBL" id="CM000132">
    <property type="protein sequence ID" value="EEC81644.1"/>
    <property type="molecule type" value="Genomic_DNA"/>
</dbReference>
<organism evidence="7 8">
    <name type="scientific">Oryza sativa subsp. indica</name>
    <name type="common">Rice</name>
    <dbReference type="NCBI Taxonomy" id="39946"/>
    <lineage>
        <taxon>Eukaryota</taxon>
        <taxon>Viridiplantae</taxon>
        <taxon>Streptophyta</taxon>
        <taxon>Embryophyta</taxon>
        <taxon>Tracheophyta</taxon>
        <taxon>Spermatophyta</taxon>
        <taxon>Magnoliopsida</taxon>
        <taxon>Liliopsida</taxon>
        <taxon>Poales</taxon>
        <taxon>Poaceae</taxon>
        <taxon>BOP clade</taxon>
        <taxon>Oryzoideae</taxon>
        <taxon>Oryzeae</taxon>
        <taxon>Oryzinae</taxon>
        <taxon>Oryza</taxon>
        <taxon>Oryza sativa</taxon>
    </lineage>
</organism>
<dbReference type="GO" id="GO:0005634">
    <property type="term" value="C:nucleus"/>
    <property type="evidence" value="ECO:0007669"/>
    <property type="project" value="TreeGrafter"/>
</dbReference>
<dbReference type="FunFam" id="3.30.70.330:FF:000367">
    <property type="entry name" value="glycine-rich RNA-binding protein RZ1C"/>
    <property type="match status" value="1"/>
</dbReference>
<feature type="compositionally biased region" description="Low complexity" evidence="4">
    <location>
        <begin position="152"/>
        <end position="161"/>
    </location>
</feature>
<dbReference type="CDD" id="cd21608">
    <property type="entry name" value="RRM2_NsCP33_like"/>
    <property type="match status" value="1"/>
</dbReference>
<keyword evidence="1 3" id="KW-0694">RNA-binding</keyword>
<dbReference type="Pfam" id="PF00076">
    <property type="entry name" value="RRM_1"/>
    <property type="match status" value="1"/>
</dbReference>
<dbReference type="InterPro" id="IPR012677">
    <property type="entry name" value="Nucleotide-bd_a/b_plait_sf"/>
</dbReference>
<dbReference type="PANTHER" id="PTHR48031:SF5">
    <property type="entry name" value="GLYCINE-RICH RNA-BINDING PROTEIN 7"/>
    <property type="match status" value="1"/>
</dbReference>
<evidence type="ECO:0000256" key="4">
    <source>
        <dbReference type="SAM" id="MobiDB-lite"/>
    </source>
</evidence>
<dbReference type="InterPro" id="IPR000504">
    <property type="entry name" value="RRM_dom"/>
</dbReference>
<keyword evidence="8" id="KW-1185">Reference proteome</keyword>
<evidence type="ECO:0000259" key="5">
    <source>
        <dbReference type="PROSITE" id="PS50102"/>
    </source>
</evidence>
<evidence type="ECO:0000256" key="2">
    <source>
        <dbReference type="PROSITE-ProRule" id="PRU00047"/>
    </source>
</evidence>
<dbReference type="SMART" id="SM00360">
    <property type="entry name" value="RRM"/>
    <property type="match status" value="1"/>
</dbReference>
<evidence type="ECO:0000313" key="8">
    <source>
        <dbReference type="Proteomes" id="UP000007015"/>
    </source>
</evidence>